<evidence type="ECO:0000256" key="4">
    <source>
        <dbReference type="ARBA" id="ARBA00023004"/>
    </source>
</evidence>
<accession>A0A0F9EGZ4</accession>
<keyword evidence="2" id="KW-0949">S-adenosyl-L-methionine</keyword>
<evidence type="ECO:0000256" key="3">
    <source>
        <dbReference type="ARBA" id="ARBA00022723"/>
    </source>
</evidence>
<dbReference type="GO" id="GO:0046872">
    <property type="term" value="F:metal ion binding"/>
    <property type="evidence" value="ECO:0007669"/>
    <property type="project" value="UniProtKB-KW"/>
</dbReference>
<dbReference type="InterPro" id="IPR051198">
    <property type="entry name" value="BchE-like"/>
</dbReference>
<comment type="caution">
    <text evidence="6">The sequence shown here is derived from an EMBL/GenBank/DDBJ whole genome shotgun (WGS) entry which is preliminary data.</text>
</comment>
<organism evidence="6">
    <name type="scientific">marine sediment metagenome</name>
    <dbReference type="NCBI Taxonomy" id="412755"/>
    <lineage>
        <taxon>unclassified sequences</taxon>
        <taxon>metagenomes</taxon>
        <taxon>ecological metagenomes</taxon>
    </lineage>
</organism>
<dbReference type="GO" id="GO:0051536">
    <property type="term" value="F:iron-sulfur cluster binding"/>
    <property type="evidence" value="ECO:0007669"/>
    <property type="project" value="UniProtKB-KW"/>
</dbReference>
<keyword evidence="3" id="KW-0479">Metal-binding</keyword>
<dbReference type="Gene3D" id="3.40.50.280">
    <property type="entry name" value="Cobalamin-binding domain"/>
    <property type="match status" value="1"/>
</dbReference>
<evidence type="ECO:0000256" key="2">
    <source>
        <dbReference type="ARBA" id="ARBA00022691"/>
    </source>
</evidence>
<comment type="cofactor">
    <cofactor evidence="1">
        <name>[4Fe-4S] cluster</name>
        <dbReference type="ChEBI" id="CHEBI:49883"/>
    </cofactor>
</comment>
<reference evidence="6" key="1">
    <citation type="journal article" date="2015" name="Nature">
        <title>Complex archaea that bridge the gap between prokaryotes and eukaryotes.</title>
        <authorList>
            <person name="Spang A."/>
            <person name="Saw J.H."/>
            <person name="Jorgensen S.L."/>
            <person name="Zaremba-Niedzwiedzka K."/>
            <person name="Martijn J."/>
            <person name="Lind A.E."/>
            <person name="van Eijk R."/>
            <person name="Schleper C."/>
            <person name="Guy L."/>
            <person name="Ettema T.J."/>
        </authorList>
    </citation>
    <scope>NUCLEOTIDE SEQUENCE</scope>
</reference>
<gene>
    <name evidence="6" type="ORF">LCGC14_2427620</name>
</gene>
<dbReference type="EMBL" id="LAZR01037056">
    <property type="protein sequence ID" value="KKL23218.1"/>
    <property type="molecule type" value="Genomic_DNA"/>
</dbReference>
<evidence type="ECO:0000256" key="1">
    <source>
        <dbReference type="ARBA" id="ARBA00001966"/>
    </source>
</evidence>
<feature type="non-terminal residue" evidence="6">
    <location>
        <position position="282"/>
    </location>
</feature>
<protein>
    <submittedName>
        <fullName evidence="6">Uncharacterized protein</fullName>
    </submittedName>
</protein>
<proteinExistence type="predicted"/>
<dbReference type="AlphaFoldDB" id="A0A0F9EGZ4"/>
<dbReference type="PROSITE" id="PS51257">
    <property type="entry name" value="PROKAR_LIPOPROTEIN"/>
    <property type="match status" value="1"/>
</dbReference>
<evidence type="ECO:0000313" key="6">
    <source>
        <dbReference type="EMBL" id="KKL23218.1"/>
    </source>
</evidence>
<dbReference type="PANTHER" id="PTHR43409">
    <property type="entry name" value="ANAEROBIC MAGNESIUM-PROTOPORPHYRIN IX MONOMETHYL ESTER CYCLASE-RELATED"/>
    <property type="match status" value="1"/>
</dbReference>
<keyword evidence="5" id="KW-0411">Iron-sulfur</keyword>
<sequence length="282" mass="31213">MKERPGYDVILVVPPFKLMGGPLLAPGILASACKAEGLRTKVFYADFALAEIIGYSRCADLSARPELSQSIFRWAALKSELDPQDPDIFFERLLQIYAENVGSRYSRMTDSSGGISSEDLLSCLEKIPAYLDLVCDRILAWSPKIVGFSCLFSQILAAMAIAARIKQLSPNLLLVLGGPCTVTPMGQAIQTLAPCFDFVFSGESEIEFPRFVAQFINDGTLPSDRFIECSQLDDLDASPIPNYDDYFEQIRQTFGHSQDEPPAADWLPIQTSRGCYRAMKQP</sequence>
<evidence type="ECO:0000256" key="5">
    <source>
        <dbReference type="ARBA" id="ARBA00023014"/>
    </source>
</evidence>
<keyword evidence="4" id="KW-0408">Iron</keyword>
<name>A0A0F9EGZ4_9ZZZZ</name>